<dbReference type="NCBIfam" id="TIGR01549">
    <property type="entry name" value="HAD-SF-IA-v1"/>
    <property type="match status" value="1"/>
</dbReference>
<proteinExistence type="predicted"/>
<dbReference type="GO" id="GO:0006281">
    <property type="term" value="P:DNA repair"/>
    <property type="evidence" value="ECO:0007669"/>
    <property type="project" value="TreeGrafter"/>
</dbReference>
<dbReference type="GO" id="GO:0005829">
    <property type="term" value="C:cytosol"/>
    <property type="evidence" value="ECO:0007669"/>
    <property type="project" value="TreeGrafter"/>
</dbReference>
<dbReference type="Proteomes" id="UP000034688">
    <property type="component" value="Unassembled WGS sequence"/>
</dbReference>
<dbReference type="SFLD" id="SFLDG01129">
    <property type="entry name" value="C1.5:_HAD__Beta-PGM__Phosphata"/>
    <property type="match status" value="1"/>
</dbReference>
<gene>
    <name evidence="1" type="ORF">UR54_C0011G0003</name>
</gene>
<dbReference type="InterPro" id="IPR041492">
    <property type="entry name" value="HAD_2"/>
</dbReference>
<reference evidence="1 2" key="1">
    <citation type="journal article" date="2015" name="Nature">
        <title>rRNA introns, odd ribosomes, and small enigmatic genomes across a large radiation of phyla.</title>
        <authorList>
            <person name="Brown C.T."/>
            <person name="Hug L.A."/>
            <person name="Thomas B.C."/>
            <person name="Sharon I."/>
            <person name="Castelle C.J."/>
            <person name="Singh A."/>
            <person name="Wilkins M.J."/>
            <person name="Williams K.H."/>
            <person name="Banfield J.F."/>
        </authorList>
    </citation>
    <scope>NUCLEOTIDE SEQUENCE [LARGE SCALE GENOMIC DNA]</scope>
</reference>
<accession>A0A0G0AU88</accession>
<dbReference type="EMBL" id="LBPP01000011">
    <property type="protein sequence ID" value="KKP60539.1"/>
    <property type="molecule type" value="Genomic_DNA"/>
</dbReference>
<dbReference type="InterPro" id="IPR006439">
    <property type="entry name" value="HAD-SF_hydro_IA"/>
</dbReference>
<dbReference type="PANTHER" id="PTHR43434">
    <property type="entry name" value="PHOSPHOGLYCOLATE PHOSPHATASE"/>
    <property type="match status" value="1"/>
</dbReference>
<dbReference type="InterPro" id="IPR023214">
    <property type="entry name" value="HAD_sf"/>
</dbReference>
<dbReference type="PANTHER" id="PTHR43434:SF13">
    <property type="entry name" value="PHOSPHOGLYCOLATE PHOSPHATASE"/>
    <property type="match status" value="1"/>
</dbReference>
<sequence length="214" mass="25358">MKKIKVVIFDFDGTIANTMPFSFGRSLELLRKEKIDLPEKEIIKKIKSNSYQELMKEFKLSWLRIPFMLQIVKQTQRDLYSFIDKIKIFPGIKKLLKDLRDNNYRIGILSSNMQRNVNKFIKINQLNFFDIIYCESNILGKDKTIKKMMRKYNLKTEEIIYVGDEIRDIVACHKMRVKMIGVSWGLHTIKTLQENGVDYIVKKPSEILKIINEN</sequence>
<name>A0A0G0AU88_9BACT</name>
<dbReference type="AlphaFoldDB" id="A0A0G0AU88"/>
<comment type="caution">
    <text evidence="1">The sequence shown here is derived from an EMBL/GenBank/DDBJ whole genome shotgun (WGS) entry which is preliminary data.</text>
</comment>
<dbReference type="SUPFAM" id="SSF56784">
    <property type="entry name" value="HAD-like"/>
    <property type="match status" value="1"/>
</dbReference>
<dbReference type="SFLD" id="SFLDS00003">
    <property type="entry name" value="Haloacid_Dehalogenase"/>
    <property type="match status" value="1"/>
</dbReference>
<dbReference type="GO" id="GO:0008967">
    <property type="term" value="F:phosphoglycolate phosphatase activity"/>
    <property type="evidence" value="ECO:0007669"/>
    <property type="project" value="TreeGrafter"/>
</dbReference>
<dbReference type="Gene3D" id="1.10.150.240">
    <property type="entry name" value="Putative phosphatase, domain 2"/>
    <property type="match status" value="1"/>
</dbReference>
<dbReference type="STRING" id="1618477.UR54_C0011G0003"/>
<evidence type="ECO:0000313" key="1">
    <source>
        <dbReference type="EMBL" id="KKP60539.1"/>
    </source>
</evidence>
<dbReference type="InterPro" id="IPR023198">
    <property type="entry name" value="PGP-like_dom2"/>
</dbReference>
<organism evidence="1 2">
    <name type="scientific">Candidatus Roizmanbacteria bacterium GW2011_GWA2_34_18</name>
    <dbReference type="NCBI Taxonomy" id="1618477"/>
    <lineage>
        <taxon>Bacteria</taxon>
        <taxon>Candidatus Roizmaniibacteriota</taxon>
    </lineage>
</organism>
<dbReference type="Gene3D" id="3.40.50.1000">
    <property type="entry name" value="HAD superfamily/HAD-like"/>
    <property type="match status" value="1"/>
</dbReference>
<evidence type="ECO:0000313" key="2">
    <source>
        <dbReference type="Proteomes" id="UP000034688"/>
    </source>
</evidence>
<evidence type="ECO:0008006" key="3">
    <source>
        <dbReference type="Google" id="ProtNLM"/>
    </source>
</evidence>
<dbReference type="Pfam" id="PF13419">
    <property type="entry name" value="HAD_2"/>
    <property type="match status" value="1"/>
</dbReference>
<dbReference type="InterPro" id="IPR050155">
    <property type="entry name" value="HAD-like_hydrolase_sf"/>
</dbReference>
<dbReference type="InterPro" id="IPR036412">
    <property type="entry name" value="HAD-like_sf"/>
</dbReference>
<protein>
    <recommendedName>
        <fullName evidence="3">Carotenoid oxygenase</fullName>
    </recommendedName>
</protein>